<dbReference type="PROSITE" id="PS00375">
    <property type="entry name" value="UDPGT"/>
    <property type="match status" value="1"/>
</dbReference>
<dbReference type="Proteomes" id="UP000636709">
    <property type="component" value="Unassembled WGS sequence"/>
</dbReference>
<dbReference type="PANTHER" id="PTHR48049:SF71">
    <property type="entry name" value="OS03G0757000 PROTEIN"/>
    <property type="match status" value="1"/>
</dbReference>
<dbReference type="CDD" id="cd03784">
    <property type="entry name" value="GT1_Gtf-like"/>
    <property type="match status" value="1"/>
</dbReference>
<dbReference type="PANTHER" id="PTHR48049">
    <property type="entry name" value="GLYCOSYLTRANSFERASE"/>
    <property type="match status" value="1"/>
</dbReference>
<dbReference type="InterPro" id="IPR002213">
    <property type="entry name" value="UDP_glucos_trans"/>
</dbReference>
<organism evidence="5 6">
    <name type="scientific">Digitaria exilis</name>
    <dbReference type="NCBI Taxonomy" id="1010633"/>
    <lineage>
        <taxon>Eukaryota</taxon>
        <taxon>Viridiplantae</taxon>
        <taxon>Streptophyta</taxon>
        <taxon>Embryophyta</taxon>
        <taxon>Tracheophyta</taxon>
        <taxon>Spermatophyta</taxon>
        <taxon>Magnoliopsida</taxon>
        <taxon>Liliopsida</taxon>
        <taxon>Poales</taxon>
        <taxon>Poaceae</taxon>
        <taxon>PACMAD clade</taxon>
        <taxon>Panicoideae</taxon>
        <taxon>Panicodae</taxon>
        <taxon>Paniceae</taxon>
        <taxon>Anthephorinae</taxon>
        <taxon>Digitaria</taxon>
    </lineage>
</organism>
<comment type="caution">
    <text evidence="5">The sequence shown here is derived from an EMBL/GenBank/DDBJ whole genome shotgun (WGS) entry which is preliminary data.</text>
</comment>
<gene>
    <name evidence="5" type="ORF">HU200_005761</name>
</gene>
<feature type="region of interest" description="Disordered" evidence="4">
    <location>
        <begin position="574"/>
        <end position="657"/>
    </location>
</feature>
<evidence type="ECO:0000313" key="5">
    <source>
        <dbReference type="EMBL" id="KAF8772435.1"/>
    </source>
</evidence>
<keyword evidence="6" id="KW-1185">Reference proteome</keyword>
<keyword evidence="2" id="KW-0328">Glycosyltransferase</keyword>
<dbReference type="Pfam" id="PF00201">
    <property type="entry name" value="UDPGT"/>
    <property type="match status" value="1"/>
</dbReference>
<evidence type="ECO:0000256" key="1">
    <source>
        <dbReference type="ARBA" id="ARBA00009995"/>
    </source>
</evidence>
<dbReference type="EMBL" id="JACEFO010000398">
    <property type="protein sequence ID" value="KAF8772435.1"/>
    <property type="molecule type" value="Genomic_DNA"/>
</dbReference>
<name>A0A835FTS5_9POAL</name>
<sequence>MAETKQEPSPLHVVVFPWLAFGHIIPYLELSEHLAKRGHFVTFISAPRNLAKLRPILTELKPRIRLLPLSLPAVDGLPAGAESTADVPPEKVELLKIAFDGLAAPFAAFLADACAGEEGHGHGRRPDWILLDFAHHWLPPIASEHEVPCAVFFIFPAACVAFIGPKELNDAHPRSSPADFAVPPPWIPSSHSCIAFRGHEAEWIAGALQPNASGISDIGRIWETAKLCPLIMCRCSHEVDGPLVPLLAELYRKPVLPSGLLSPYAAAARASSATGAGDDDDDEEAASLMRWLDAQPERSVLYVAFGSEAPLTPEHVAALAHGLELAVAGGVRFVWALRKPIGEETPPLPDGFEGRVAGQGVVRVGWVPQVRVLAHAAVGGFMTHAGMSSLMESFLFGHPLVMLPLFADQGLTARLMAERRVGLEVPWRDGGGGGELAGEDVARTVRRVMVGEEREEFARNARELKEVLWDTARQESTCGGAGEMNSRIHATASSQPEGIRLRLHSSSPGIARSRGRFLAGPTSLFIFLLRSALRPRRQHRPRLRWPRPPPPLPATARTLISRCHRPRCWHHPGSDGHPTASAVANCHPHTNVPALSPPPLLPATRGPPPPAPTASRPPPPPPGARRPCQASRRPSIPSTAAGDEAPPAAPKSLTPLI</sequence>
<comment type="similarity">
    <text evidence="1">Belongs to the UDP-glycosyltransferase family.</text>
</comment>
<dbReference type="GO" id="GO:0035251">
    <property type="term" value="F:UDP-glucosyltransferase activity"/>
    <property type="evidence" value="ECO:0007669"/>
    <property type="project" value="InterPro"/>
</dbReference>
<dbReference type="InterPro" id="IPR035595">
    <property type="entry name" value="UDP_glycos_trans_CS"/>
</dbReference>
<feature type="compositionally biased region" description="Pro residues" evidence="4">
    <location>
        <begin position="595"/>
        <end position="624"/>
    </location>
</feature>
<evidence type="ECO:0000313" key="6">
    <source>
        <dbReference type="Proteomes" id="UP000636709"/>
    </source>
</evidence>
<evidence type="ECO:0000256" key="4">
    <source>
        <dbReference type="SAM" id="MobiDB-lite"/>
    </source>
</evidence>
<dbReference type="FunFam" id="3.40.50.2000:FF:000037">
    <property type="entry name" value="Glycosyltransferase"/>
    <property type="match status" value="1"/>
</dbReference>
<dbReference type="Gene3D" id="3.40.50.2000">
    <property type="entry name" value="Glycogen Phosphorylase B"/>
    <property type="match status" value="2"/>
</dbReference>
<evidence type="ECO:0000256" key="3">
    <source>
        <dbReference type="ARBA" id="ARBA00022679"/>
    </source>
</evidence>
<dbReference type="InterPro" id="IPR050481">
    <property type="entry name" value="UDP-glycosyltransf_plant"/>
</dbReference>
<protein>
    <recommendedName>
        <fullName evidence="7">UDP-glycosyltransferases domain-containing protein</fullName>
    </recommendedName>
</protein>
<reference evidence="5" key="1">
    <citation type="submission" date="2020-07" db="EMBL/GenBank/DDBJ databases">
        <title>Genome sequence and genetic diversity analysis of an under-domesticated orphan crop, white fonio (Digitaria exilis).</title>
        <authorList>
            <person name="Bennetzen J.L."/>
            <person name="Chen S."/>
            <person name="Ma X."/>
            <person name="Wang X."/>
            <person name="Yssel A.E.J."/>
            <person name="Chaluvadi S.R."/>
            <person name="Johnson M."/>
            <person name="Gangashetty P."/>
            <person name="Hamidou F."/>
            <person name="Sanogo M.D."/>
            <person name="Zwaenepoel A."/>
            <person name="Wallace J."/>
            <person name="Van De Peer Y."/>
            <person name="Van Deynze A."/>
        </authorList>
    </citation>
    <scope>NUCLEOTIDE SEQUENCE</scope>
    <source>
        <tissue evidence="5">Leaves</tissue>
    </source>
</reference>
<dbReference type="AlphaFoldDB" id="A0A835FTS5"/>
<accession>A0A835FTS5</accession>
<evidence type="ECO:0008006" key="7">
    <source>
        <dbReference type="Google" id="ProtNLM"/>
    </source>
</evidence>
<keyword evidence="3" id="KW-0808">Transferase</keyword>
<evidence type="ECO:0000256" key="2">
    <source>
        <dbReference type="ARBA" id="ARBA00022676"/>
    </source>
</evidence>
<proteinExistence type="inferred from homology"/>
<feature type="region of interest" description="Disordered" evidence="4">
    <location>
        <begin position="537"/>
        <end position="556"/>
    </location>
</feature>
<dbReference type="SUPFAM" id="SSF53756">
    <property type="entry name" value="UDP-Glycosyltransferase/glycogen phosphorylase"/>
    <property type="match status" value="1"/>
</dbReference>
<dbReference type="OrthoDB" id="5835829at2759"/>
<dbReference type="FunFam" id="3.40.50.2000:FF:000088">
    <property type="entry name" value="Glycosyltransferase"/>
    <property type="match status" value="1"/>
</dbReference>